<dbReference type="OrthoDB" id="9810636at2"/>
<dbReference type="AlphaFoldDB" id="A0A1M7Y7E4"/>
<comment type="similarity">
    <text evidence="1 4">Belongs to the bacterial solute-binding protein 9 family.</text>
</comment>
<name>A0A1M7Y7E4_9BACT</name>
<dbReference type="GO" id="GO:0007155">
    <property type="term" value="P:cell adhesion"/>
    <property type="evidence" value="ECO:0007669"/>
    <property type="project" value="InterPro"/>
</dbReference>
<dbReference type="RefSeq" id="WP_159441286.1">
    <property type="nucleotide sequence ID" value="NZ_FRFE01000010.1"/>
</dbReference>
<dbReference type="SUPFAM" id="SSF53807">
    <property type="entry name" value="Helical backbone' metal receptor"/>
    <property type="match status" value="1"/>
</dbReference>
<dbReference type="InterPro" id="IPR050492">
    <property type="entry name" value="Bact_metal-bind_prot9"/>
</dbReference>
<evidence type="ECO:0000313" key="5">
    <source>
        <dbReference type="EMBL" id="SHO48575.1"/>
    </source>
</evidence>
<proteinExistence type="inferred from homology"/>
<dbReference type="GO" id="GO:0030001">
    <property type="term" value="P:metal ion transport"/>
    <property type="evidence" value="ECO:0007669"/>
    <property type="project" value="InterPro"/>
</dbReference>
<dbReference type="GO" id="GO:0046872">
    <property type="term" value="F:metal ion binding"/>
    <property type="evidence" value="ECO:0007669"/>
    <property type="project" value="InterPro"/>
</dbReference>
<dbReference type="STRING" id="1121416.SAMN02745220_02379"/>
<dbReference type="Proteomes" id="UP000184603">
    <property type="component" value="Unassembled WGS sequence"/>
</dbReference>
<keyword evidence="2 4" id="KW-0813">Transport</keyword>
<dbReference type="PRINTS" id="PR00690">
    <property type="entry name" value="ADHESNFAMILY"/>
</dbReference>
<reference evidence="5 6" key="1">
    <citation type="submission" date="2016-12" db="EMBL/GenBank/DDBJ databases">
        <authorList>
            <person name="Song W.-J."/>
            <person name="Kurnit D.M."/>
        </authorList>
    </citation>
    <scope>NUCLEOTIDE SEQUENCE [LARGE SCALE GENOMIC DNA]</scope>
    <source>
        <strain evidence="5 6">DSM 18488</strain>
    </source>
</reference>
<keyword evidence="6" id="KW-1185">Reference proteome</keyword>
<evidence type="ECO:0000256" key="1">
    <source>
        <dbReference type="ARBA" id="ARBA00011028"/>
    </source>
</evidence>
<dbReference type="PANTHER" id="PTHR42953:SF3">
    <property type="entry name" value="HIGH-AFFINITY ZINC UPTAKE SYSTEM PROTEIN ZNUA"/>
    <property type="match status" value="1"/>
</dbReference>
<dbReference type="Gene3D" id="3.40.50.1980">
    <property type="entry name" value="Nitrogenase molybdenum iron protein domain"/>
    <property type="match status" value="2"/>
</dbReference>
<dbReference type="InterPro" id="IPR006127">
    <property type="entry name" value="ZnuA-like"/>
</dbReference>
<evidence type="ECO:0000256" key="4">
    <source>
        <dbReference type="RuleBase" id="RU003512"/>
    </source>
</evidence>
<sequence>MTMKRWIVVTVITMVLAWVSASYGAMKVFVSIPPQKWLVEAVGGELVSVELLVRAGQDPHTFEPRPKQVAALSRAKVWYTLGMEFEKRLQEKVQAVAPGLTVIDMSREVEKVVMVEDGHEHGGHDSSGHDAHGEEPLDPHVWLSPVNLQIMSRTVAETLAAGDPANGEEYRRKQMVVEAQLETLNQKLLEMLKPYRGASFFVFHPSFGYFGNAYGLVQEPVELEGKSPGPRQLSALIAKAKAQQVKVIFVQPQFDPKAAQAVAAAIGGSVVPLDSLAEDVPANLQVMATKIEDALKK</sequence>
<evidence type="ECO:0000256" key="3">
    <source>
        <dbReference type="ARBA" id="ARBA00022729"/>
    </source>
</evidence>
<protein>
    <submittedName>
        <fullName evidence="5">Zinc transport system substrate-binding protein</fullName>
    </submittedName>
</protein>
<evidence type="ECO:0000256" key="2">
    <source>
        <dbReference type="ARBA" id="ARBA00022448"/>
    </source>
</evidence>
<keyword evidence="3" id="KW-0732">Signal</keyword>
<gene>
    <name evidence="5" type="ORF">SAMN02745220_02379</name>
</gene>
<dbReference type="Pfam" id="PF01297">
    <property type="entry name" value="ZnuA"/>
    <property type="match status" value="1"/>
</dbReference>
<evidence type="ECO:0000313" key="6">
    <source>
        <dbReference type="Proteomes" id="UP000184603"/>
    </source>
</evidence>
<dbReference type="InterPro" id="IPR006128">
    <property type="entry name" value="Lipoprotein_PsaA-like"/>
</dbReference>
<accession>A0A1M7Y7E4</accession>
<dbReference type="PANTHER" id="PTHR42953">
    <property type="entry name" value="HIGH-AFFINITY ZINC UPTAKE SYSTEM PROTEIN ZNUA-RELATED"/>
    <property type="match status" value="1"/>
</dbReference>
<dbReference type="EMBL" id="FRFE01000010">
    <property type="protein sequence ID" value="SHO48575.1"/>
    <property type="molecule type" value="Genomic_DNA"/>
</dbReference>
<organism evidence="5 6">
    <name type="scientific">Desulfopila aestuarii DSM 18488</name>
    <dbReference type="NCBI Taxonomy" id="1121416"/>
    <lineage>
        <taxon>Bacteria</taxon>
        <taxon>Pseudomonadati</taxon>
        <taxon>Thermodesulfobacteriota</taxon>
        <taxon>Desulfobulbia</taxon>
        <taxon>Desulfobulbales</taxon>
        <taxon>Desulfocapsaceae</taxon>
        <taxon>Desulfopila</taxon>
    </lineage>
</organism>